<comment type="caution">
    <text evidence="5">The sequence shown here is derived from an EMBL/GenBank/DDBJ whole genome shotgun (WGS) entry which is preliminary data.</text>
</comment>
<dbReference type="InterPro" id="IPR032687">
    <property type="entry name" value="AraC-type_N"/>
</dbReference>
<dbReference type="PANTHER" id="PTHR47894">
    <property type="entry name" value="HTH-TYPE TRANSCRIPTIONAL REGULATOR GADX"/>
    <property type="match status" value="1"/>
</dbReference>
<dbReference type="PROSITE" id="PS01124">
    <property type="entry name" value="HTH_ARAC_FAMILY_2"/>
    <property type="match status" value="1"/>
</dbReference>
<dbReference type="EMBL" id="WOEY01000150">
    <property type="protein sequence ID" value="NPT46960.1"/>
    <property type="molecule type" value="Genomic_DNA"/>
</dbReference>
<dbReference type="SMART" id="SM00342">
    <property type="entry name" value="HTH_ARAC"/>
    <property type="match status" value="1"/>
</dbReference>
<dbReference type="Pfam" id="PF12625">
    <property type="entry name" value="Arabinose_bd"/>
    <property type="match status" value="1"/>
</dbReference>
<dbReference type="Proteomes" id="UP000652198">
    <property type="component" value="Unassembled WGS sequence"/>
</dbReference>
<dbReference type="InterPro" id="IPR009057">
    <property type="entry name" value="Homeodomain-like_sf"/>
</dbReference>
<evidence type="ECO:0000259" key="4">
    <source>
        <dbReference type="PROSITE" id="PS01124"/>
    </source>
</evidence>
<name>A0ABX2C4D1_9BURK</name>
<dbReference type="Pfam" id="PF12833">
    <property type="entry name" value="HTH_18"/>
    <property type="match status" value="1"/>
</dbReference>
<feature type="domain" description="HTH araC/xylS-type" evidence="4">
    <location>
        <begin position="250"/>
        <end position="347"/>
    </location>
</feature>
<organism evidence="5 6">
    <name type="scientific">Paraburkholderia solitsugae</name>
    <dbReference type="NCBI Taxonomy" id="2675748"/>
    <lineage>
        <taxon>Bacteria</taxon>
        <taxon>Pseudomonadati</taxon>
        <taxon>Pseudomonadota</taxon>
        <taxon>Betaproteobacteria</taxon>
        <taxon>Burkholderiales</taxon>
        <taxon>Burkholderiaceae</taxon>
        <taxon>Paraburkholderia</taxon>
    </lineage>
</organism>
<keyword evidence="6" id="KW-1185">Reference proteome</keyword>
<evidence type="ECO:0000313" key="5">
    <source>
        <dbReference type="EMBL" id="NPT46960.1"/>
    </source>
</evidence>
<accession>A0ABX2C4D1</accession>
<dbReference type="PANTHER" id="PTHR47894:SF1">
    <property type="entry name" value="HTH-TYPE TRANSCRIPTIONAL REGULATOR VQSM"/>
    <property type="match status" value="1"/>
</dbReference>
<reference evidence="5 6" key="1">
    <citation type="submission" date="2019-11" db="EMBL/GenBank/DDBJ databases">
        <title>Metabolism of dissolved organic matter in forest soils.</title>
        <authorList>
            <person name="Cyle K.T."/>
            <person name="Wilhelm R.C."/>
            <person name="Martinez C.E."/>
        </authorList>
    </citation>
    <scope>NUCLEOTIDE SEQUENCE [LARGE SCALE GENOMIC DNA]</scope>
    <source>
        <strain evidence="5 6">1N</strain>
    </source>
</reference>
<protein>
    <submittedName>
        <fullName evidence="5">Helix-turn-helix domain-containing protein</fullName>
    </submittedName>
</protein>
<evidence type="ECO:0000256" key="3">
    <source>
        <dbReference type="ARBA" id="ARBA00023163"/>
    </source>
</evidence>
<dbReference type="InterPro" id="IPR020449">
    <property type="entry name" value="Tscrpt_reg_AraC-type_HTH"/>
</dbReference>
<keyword evidence="1" id="KW-0805">Transcription regulation</keyword>
<evidence type="ECO:0000313" key="6">
    <source>
        <dbReference type="Proteomes" id="UP000652198"/>
    </source>
</evidence>
<proteinExistence type="predicted"/>
<sequence length="354" mass="39645">MGMKQQMTSASQRRIPARYFVLLFNALRVQGVDAARLLSIAGIDETAFNRRDNTLSMTEVNVFVRVAHELTGRDDLGFELGRLVKMNSHDLLGYGLLSCHTAHEAMCMASRHHHLMIETFALHYQRRPGSPGEATYTPTIAMPEATLRFLLEALAIALQNQVRLMLGADLPAFDIYLSMPEPAHVQRYRALAPIRFHFCENALPGVRVVMGAELLDRPLPMGNAQVVQQVDEQCSLLGTRPATGHFGWGEYVEMVLRAAEGEHVTLEDLARRLNVSARTIDRHLKSEDLAFRDLSDKVRFERACELLRTPGVTIRQVALKLGFSDTGNFRRAFRRVVGVSPTEYLNSNGQSFAA</sequence>
<dbReference type="SUPFAM" id="SSF46689">
    <property type="entry name" value="Homeodomain-like"/>
    <property type="match status" value="1"/>
</dbReference>
<dbReference type="PRINTS" id="PR00032">
    <property type="entry name" value="HTHARAC"/>
</dbReference>
<evidence type="ECO:0000256" key="1">
    <source>
        <dbReference type="ARBA" id="ARBA00023015"/>
    </source>
</evidence>
<gene>
    <name evidence="5" type="ORF">GNZ12_37795</name>
</gene>
<keyword evidence="3" id="KW-0804">Transcription</keyword>
<dbReference type="InterPro" id="IPR018060">
    <property type="entry name" value="HTH_AraC"/>
</dbReference>
<evidence type="ECO:0000256" key="2">
    <source>
        <dbReference type="ARBA" id="ARBA00023125"/>
    </source>
</evidence>
<dbReference type="Gene3D" id="1.10.10.60">
    <property type="entry name" value="Homeodomain-like"/>
    <property type="match status" value="1"/>
</dbReference>
<keyword evidence="2" id="KW-0238">DNA-binding</keyword>